<evidence type="ECO:0000313" key="2">
    <source>
        <dbReference type="Proteomes" id="UP001217476"/>
    </source>
</evidence>
<dbReference type="Proteomes" id="UP001217476">
    <property type="component" value="Chromosome"/>
</dbReference>
<dbReference type="SUPFAM" id="SSF52172">
    <property type="entry name" value="CheY-like"/>
    <property type="match status" value="1"/>
</dbReference>
<dbReference type="EMBL" id="CP119312">
    <property type="protein sequence ID" value="WEK06674.1"/>
    <property type="molecule type" value="Genomic_DNA"/>
</dbReference>
<organism evidence="1 2">
    <name type="scientific">Candidatus Devosia phytovorans</name>
    <dbReference type="NCBI Taxonomy" id="3121372"/>
    <lineage>
        <taxon>Bacteria</taxon>
        <taxon>Pseudomonadati</taxon>
        <taxon>Pseudomonadota</taxon>
        <taxon>Alphaproteobacteria</taxon>
        <taxon>Hyphomicrobiales</taxon>
        <taxon>Devosiaceae</taxon>
        <taxon>Devosia</taxon>
    </lineage>
</organism>
<dbReference type="InterPro" id="IPR011006">
    <property type="entry name" value="CheY-like_superfamily"/>
</dbReference>
<dbReference type="AlphaFoldDB" id="A0AAJ5VXQ0"/>
<reference evidence="1" key="1">
    <citation type="submission" date="2023-03" db="EMBL/GenBank/DDBJ databases">
        <title>Andean soil-derived lignocellulolytic bacterial consortium as a source of novel taxa and putative plastic-active enzymes.</title>
        <authorList>
            <person name="Diaz-Garcia L."/>
            <person name="Chuvochina M."/>
            <person name="Feuerriegel G."/>
            <person name="Bunk B."/>
            <person name="Sproer C."/>
            <person name="Streit W.R."/>
            <person name="Rodriguez L.M."/>
            <person name="Overmann J."/>
            <person name="Jimenez D.J."/>
        </authorList>
    </citation>
    <scope>NUCLEOTIDE SEQUENCE</scope>
    <source>
        <strain evidence="1">MAG 4196</strain>
    </source>
</reference>
<evidence type="ECO:0000313" key="1">
    <source>
        <dbReference type="EMBL" id="WEK06674.1"/>
    </source>
</evidence>
<name>A0AAJ5VXQ0_9HYPH</name>
<proteinExistence type="predicted"/>
<gene>
    <name evidence="1" type="ORF">P0Y65_10660</name>
</gene>
<protein>
    <submittedName>
        <fullName evidence="1">Uncharacterized protein</fullName>
    </submittedName>
</protein>
<accession>A0AAJ5VXQ0</accession>
<sequence length="126" mass="13179">MAALAIPAAGDGSMDSGRVHVVAPDDDLRRSVTFALKAYGYSVTAGSSLPGDGSTFFDCVLVDERVLRGRARELLHADTRPVLVIAYRPELWTNARIDGVIAMPLTGDAVIRAVEAALGKAAAAAK</sequence>